<feature type="domain" description="EamA" evidence="7">
    <location>
        <begin position="9"/>
        <end position="142"/>
    </location>
</feature>
<dbReference type="RefSeq" id="WP_091353059.1">
    <property type="nucleotide sequence ID" value="NZ_AP025284.1"/>
</dbReference>
<dbReference type="EMBL" id="FOGB01000001">
    <property type="protein sequence ID" value="SEQ08108.1"/>
    <property type="molecule type" value="Genomic_DNA"/>
</dbReference>
<dbReference type="Proteomes" id="UP000198749">
    <property type="component" value="Unassembled WGS sequence"/>
</dbReference>
<evidence type="ECO:0000256" key="5">
    <source>
        <dbReference type="ARBA" id="ARBA00023136"/>
    </source>
</evidence>
<feature type="transmembrane region" description="Helical" evidence="6">
    <location>
        <begin position="125"/>
        <end position="142"/>
    </location>
</feature>
<comment type="subcellular location">
    <subcellularLocation>
        <location evidence="1">Cell membrane</location>
        <topology evidence="1">Multi-pass membrane protein</topology>
    </subcellularLocation>
</comment>
<feature type="transmembrane region" description="Helical" evidence="6">
    <location>
        <begin position="69"/>
        <end position="88"/>
    </location>
</feature>
<sequence>MLIRSSRTATLMLLLVSFIWGAEFVLIDLAIEDIPTHTFNAIRFLLAALSLTPLIWFKRHQLKGIRWKPLLSASALLGFLLFTGFYTQTEGMHYTSVSNAGFITGLNVPLVPLLGFLLFRKRASLAVWAGVIIATTGLYLLTMGDKLQFNHGDLLVLVCAFSFAVHILLTGRFVDSLPVVPLSILQLLSVAIYSTIGAATSADPAFYHPGSPPLNWQDLAINPTVICAALIAGIMGTGYAYWAQSACQQILESHKVALIFATEPVIAYLSAWLFLNEKLGTLGMIGAGLIIAAMLISELGDRKRKVKLELLDQTTAVAD</sequence>
<evidence type="ECO:0000259" key="7">
    <source>
        <dbReference type="Pfam" id="PF00892"/>
    </source>
</evidence>
<dbReference type="InterPro" id="IPR051258">
    <property type="entry name" value="Diverse_Substrate_Transporter"/>
</dbReference>
<evidence type="ECO:0000256" key="6">
    <source>
        <dbReference type="SAM" id="Phobius"/>
    </source>
</evidence>
<evidence type="ECO:0000256" key="3">
    <source>
        <dbReference type="ARBA" id="ARBA00022692"/>
    </source>
</evidence>
<evidence type="ECO:0000313" key="8">
    <source>
        <dbReference type="EMBL" id="SEQ08108.1"/>
    </source>
</evidence>
<name>A0A1H9D5L9_9GAMM</name>
<keyword evidence="2" id="KW-1003">Cell membrane</keyword>
<organism evidence="8 9">
    <name type="scientific">Amphritea atlantica</name>
    <dbReference type="NCBI Taxonomy" id="355243"/>
    <lineage>
        <taxon>Bacteria</taxon>
        <taxon>Pseudomonadati</taxon>
        <taxon>Pseudomonadota</taxon>
        <taxon>Gammaproteobacteria</taxon>
        <taxon>Oceanospirillales</taxon>
        <taxon>Oceanospirillaceae</taxon>
        <taxon>Amphritea</taxon>
    </lineage>
</organism>
<keyword evidence="9" id="KW-1185">Reference proteome</keyword>
<dbReference type="InterPro" id="IPR000620">
    <property type="entry name" value="EamA_dom"/>
</dbReference>
<gene>
    <name evidence="8" type="ORF">SAMN03080615_00328</name>
</gene>
<feature type="transmembrane region" description="Helical" evidence="6">
    <location>
        <begin position="256"/>
        <end position="275"/>
    </location>
</feature>
<evidence type="ECO:0000256" key="1">
    <source>
        <dbReference type="ARBA" id="ARBA00004651"/>
    </source>
</evidence>
<proteinExistence type="predicted"/>
<dbReference type="OrthoDB" id="9804865at2"/>
<keyword evidence="5 6" id="KW-0472">Membrane</keyword>
<feature type="transmembrane region" description="Helical" evidence="6">
    <location>
        <begin position="100"/>
        <end position="118"/>
    </location>
</feature>
<evidence type="ECO:0000256" key="4">
    <source>
        <dbReference type="ARBA" id="ARBA00022989"/>
    </source>
</evidence>
<reference evidence="9" key="1">
    <citation type="submission" date="2016-10" db="EMBL/GenBank/DDBJ databases">
        <authorList>
            <person name="Varghese N."/>
            <person name="Submissions S."/>
        </authorList>
    </citation>
    <scope>NUCLEOTIDE SEQUENCE [LARGE SCALE GENOMIC DNA]</scope>
    <source>
        <strain evidence="9">DSM 18887</strain>
    </source>
</reference>
<dbReference type="PANTHER" id="PTHR42920">
    <property type="entry name" value="OS03G0707200 PROTEIN-RELATED"/>
    <property type="match status" value="1"/>
</dbReference>
<feature type="transmembrane region" description="Helical" evidence="6">
    <location>
        <begin position="220"/>
        <end position="244"/>
    </location>
</feature>
<dbReference type="SUPFAM" id="SSF103481">
    <property type="entry name" value="Multidrug resistance efflux transporter EmrE"/>
    <property type="match status" value="2"/>
</dbReference>
<dbReference type="GO" id="GO:0005886">
    <property type="term" value="C:plasma membrane"/>
    <property type="evidence" value="ECO:0007669"/>
    <property type="project" value="UniProtKB-SubCell"/>
</dbReference>
<evidence type="ECO:0000256" key="2">
    <source>
        <dbReference type="ARBA" id="ARBA00022475"/>
    </source>
</evidence>
<feature type="transmembrane region" description="Helical" evidence="6">
    <location>
        <begin position="179"/>
        <end position="200"/>
    </location>
</feature>
<feature type="transmembrane region" description="Helical" evidence="6">
    <location>
        <begin position="281"/>
        <end position="300"/>
    </location>
</feature>
<keyword evidence="4 6" id="KW-1133">Transmembrane helix</keyword>
<dbReference type="AlphaFoldDB" id="A0A1H9D5L9"/>
<feature type="transmembrane region" description="Helical" evidence="6">
    <location>
        <begin position="154"/>
        <end position="174"/>
    </location>
</feature>
<dbReference type="STRING" id="355243.SAMN03080615_00328"/>
<keyword evidence="3 6" id="KW-0812">Transmembrane</keyword>
<accession>A0A1H9D5L9</accession>
<dbReference type="PANTHER" id="PTHR42920:SF5">
    <property type="entry name" value="EAMA DOMAIN-CONTAINING PROTEIN"/>
    <property type="match status" value="1"/>
</dbReference>
<dbReference type="InterPro" id="IPR037185">
    <property type="entry name" value="EmrE-like"/>
</dbReference>
<dbReference type="Pfam" id="PF00892">
    <property type="entry name" value="EamA"/>
    <property type="match status" value="2"/>
</dbReference>
<protein>
    <submittedName>
        <fullName evidence="8">Permease of the drug/metabolite transporter (DMT) superfamily</fullName>
    </submittedName>
</protein>
<evidence type="ECO:0000313" key="9">
    <source>
        <dbReference type="Proteomes" id="UP000198749"/>
    </source>
</evidence>
<feature type="transmembrane region" description="Helical" evidence="6">
    <location>
        <begin position="37"/>
        <end position="57"/>
    </location>
</feature>
<feature type="domain" description="EamA" evidence="7">
    <location>
        <begin position="152"/>
        <end position="296"/>
    </location>
</feature>